<gene>
    <name evidence="5" type="ORF">LKD71_06650</name>
</gene>
<proteinExistence type="predicted"/>
<dbReference type="GO" id="GO:0003700">
    <property type="term" value="F:DNA-binding transcription factor activity"/>
    <property type="evidence" value="ECO:0007669"/>
    <property type="project" value="InterPro"/>
</dbReference>
<name>A0AAE3DRY4_9FIRM</name>
<dbReference type="SMART" id="SM00342">
    <property type="entry name" value="HTH_ARAC"/>
    <property type="match status" value="1"/>
</dbReference>
<dbReference type="Gene3D" id="1.10.10.60">
    <property type="entry name" value="Homeodomain-like"/>
    <property type="match status" value="2"/>
</dbReference>
<keyword evidence="2" id="KW-0238">DNA-binding</keyword>
<dbReference type="InterPro" id="IPR018060">
    <property type="entry name" value="HTH_AraC"/>
</dbReference>
<dbReference type="PROSITE" id="PS01124">
    <property type="entry name" value="HTH_ARAC_FAMILY_2"/>
    <property type="match status" value="1"/>
</dbReference>
<organism evidence="5 6">
    <name type="scientific">Fusicatenibacter faecihominis</name>
    <dbReference type="NCBI Taxonomy" id="2881276"/>
    <lineage>
        <taxon>Bacteria</taxon>
        <taxon>Bacillati</taxon>
        <taxon>Bacillota</taxon>
        <taxon>Clostridia</taxon>
        <taxon>Lachnospirales</taxon>
        <taxon>Lachnospiraceae</taxon>
        <taxon>Fusicatenibacter</taxon>
    </lineage>
</organism>
<dbReference type="InterPro" id="IPR020449">
    <property type="entry name" value="Tscrpt_reg_AraC-type_HTH"/>
</dbReference>
<dbReference type="Pfam" id="PF12833">
    <property type="entry name" value="HTH_18"/>
    <property type="match status" value="1"/>
</dbReference>
<dbReference type="Proteomes" id="UP001197875">
    <property type="component" value="Unassembled WGS sequence"/>
</dbReference>
<dbReference type="SUPFAM" id="SSF46689">
    <property type="entry name" value="Homeodomain-like"/>
    <property type="match status" value="2"/>
</dbReference>
<dbReference type="PRINTS" id="PR00032">
    <property type="entry name" value="HTHARAC"/>
</dbReference>
<keyword evidence="3" id="KW-0804">Transcription</keyword>
<evidence type="ECO:0000313" key="6">
    <source>
        <dbReference type="Proteomes" id="UP001197875"/>
    </source>
</evidence>
<dbReference type="AlphaFoldDB" id="A0AAE3DRY4"/>
<keyword evidence="6" id="KW-1185">Reference proteome</keyword>
<feature type="domain" description="HTH araC/xylS-type" evidence="4">
    <location>
        <begin position="21"/>
        <end position="119"/>
    </location>
</feature>
<comment type="caution">
    <text evidence="5">The sequence shown here is derived from an EMBL/GenBank/DDBJ whole genome shotgun (WGS) entry which is preliminary data.</text>
</comment>
<evidence type="ECO:0000259" key="4">
    <source>
        <dbReference type="PROSITE" id="PS01124"/>
    </source>
</evidence>
<keyword evidence="1" id="KW-0805">Transcription regulation</keyword>
<dbReference type="EMBL" id="JAJEPR010000008">
    <property type="protein sequence ID" value="MCC2189482.1"/>
    <property type="molecule type" value="Genomic_DNA"/>
</dbReference>
<accession>A0AAE3DRY4</accession>
<reference evidence="5 6" key="1">
    <citation type="submission" date="2021-10" db="EMBL/GenBank/DDBJ databases">
        <title>Anaerobic single-cell dispensing facilitates the cultivation of human gut bacteria.</title>
        <authorList>
            <person name="Afrizal A."/>
        </authorList>
    </citation>
    <scope>NUCLEOTIDE SEQUENCE [LARGE SCALE GENOMIC DNA]</scope>
    <source>
        <strain evidence="5 6">CLA-AA-H277</strain>
    </source>
</reference>
<protein>
    <submittedName>
        <fullName evidence="5">AraC family transcriptional regulator</fullName>
    </submittedName>
</protein>
<sequence length="126" mass="14127">MSEKTPETISLAAQDFESPLSNAILYVQNHLSEQITVSEMAQAAGYHVSHFTQLFQKQMGISPGQFIQKKKSDTAAQLLTSTDLPVSEIADSLGFNNPFYFSSFFKKQTGMTPSAYRTIYLRTYLQ</sequence>
<dbReference type="PANTHER" id="PTHR43280:SF2">
    <property type="entry name" value="HTH-TYPE TRANSCRIPTIONAL REGULATOR EXSA"/>
    <property type="match status" value="1"/>
</dbReference>
<evidence type="ECO:0000256" key="1">
    <source>
        <dbReference type="ARBA" id="ARBA00023015"/>
    </source>
</evidence>
<evidence type="ECO:0000256" key="2">
    <source>
        <dbReference type="ARBA" id="ARBA00023125"/>
    </source>
</evidence>
<dbReference type="InterPro" id="IPR009057">
    <property type="entry name" value="Homeodomain-like_sf"/>
</dbReference>
<evidence type="ECO:0000313" key="5">
    <source>
        <dbReference type="EMBL" id="MCC2189482.1"/>
    </source>
</evidence>
<evidence type="ECO:0000256" key="3">
    <source>
        <dbReference type="ARBA" id="ARBA00023163"/>
    </source>
</evidence>
<dbReference type="RefSeq" id="WP_227614822.1">
    <property type="nucleotide sequence ID" value="NZ_JAJEPR010000008.1"/>
</dbReference>
<dbReference type="GO" id="GO:0043565">
    <property type="term" value="F:sequence-specific DNA binding"/>
    <property type="evidence" value="ECO:0007669"/>
    <property type="project" value="InterPro"/>
</dbReference>
<dbReference type="PANTHER" id="PTHR43280">
    <property type="entry name" value="ARAC-FAMILY TRANSCRIPTIONAL REGULATOR"/>
    <property type="match status" value="1"/>
</dbReference>